<comment type="pathway">
    <text evidence="3">Amino-acid biosynthesis; L-tryptophan biosynthesis; L-tryptophan from chorismate: step 1/5.</text>
</comment>
<dbReference type="PROSITE" id="PS51273">
    <property type="entry name" value="GATASE_TYPE_1"/>
    <property type="match status" value="1"/>
</dbReference>
<dbReference type="SUPFAM" id="SSF52317">
    <property type="entry name" value="Class I glutamine amidotransferase-like"/>
    <property type="match status" value="1"/>
</dbReference>
<evidence type="ECO:0000259" key="16">
    <source>
        <dbReference type="Pfam" id="PF00218"/>
    </source>
</evidence>
<dbReference type="CDD" id="cd00331">
    <property type="entry name" value="IGPS"/>
    <property type="match status" value="1"/>
</dbReference>
<dbReference type="GO" id="GO:0004049">
    <property type="term" value="F:anthranilate synthase activity"/>
    <property type="evidence" value="ECO:0007669"/>
    <property type="project" value="UniProtKB-EC"/>
</dbReference>
<feature type="domain" description="Indole-3-glycerol phosphate synthase" evidence="16">
    <location>
        <begin position="223"/>
        <end position="500"/>
    </location>
</feature>
<dbReference type="RefSeq" id="XP_001386254.1">
    <property type="nucleotide sequence ID" value="XM_001386217.1"/>
</dbReference>
<dbReference type="Gene3D" id="3.40.50.880">
    <property type="match status" value="1"/>
</dbReference>
<keyword evidence="18" id="KW-1185">Reference proteome</keyword>
<dbReference type="FunCoup" id="A3LYT4">
    <property type="interactions" value="398"/>
</dbReference>
<keyword evidence="9" id="KW-0822">Tryptophan biosynthesis</keyword>
<feature type="domain" description="Glutamine amidotransferase" evidence="15">
    <location>
        <begin position="11"/>
        <end position="198"/>
    </location>
</feature>
<dbReference type="OMA" id="EPIEWAN"/>
<comment type="pathway">
    <text evidence="2">Amino-acid biosynthesis; L-tryptophan biosynthesis; L-tryptophan from chorismate: step 4/5.</text>
</comment>
<dbReference type="InterPro" id="IPR013798">
    <property type="entry name" value="Indole-3-glycerol_P_synth_dom"/>
</dbReference>
<dbReference type="InterPro" id="IPR006221">
    <property type="entry name" value="TrpG/PapA_dom"/>
</dbReference>
<reference evidence="17 18" key="1">
    <citation type="journal article" date="2007" name="Nat. Biotechnol.">
        <title>Genome sequence of the lignocellulose-bioconverting and xylose-fermenting yeast Pichia stipitis.</title>
        <authorList>
            <person name="Jeffries T.W."/>
            <person name="Grigoriev I.V."/>
            <person name="Grimwood J."/>
            <person name="Laplaza J.M."/>
            <person name="Aerts A."/>
            <person name="Salamov A."/>
            <person name="Schmutz J."/>
            <person name="Lindquist E."/>
            <person name="Dehal P."/>
            <person name="Shapiro H."/>
            <person name="Jin Y.S."/>
            <person name="Passoth V."/>
            <person name="Richardson P.M."/>
        </authorList>
    </citation>
    <scope>NUCLEOTIDE SEQUENCE [LARGE SCALE GENOMIC DNA]</scope>
    <source>
        <strain evidence="18">ATCC 58785 / CBS 6054 / NBRC 10063 / NRRL Y-11545</strain>
    </source>
</reference>
<dbReference type="GO" id="GO:0000162">
    <property type="term" value="P:L-tryptophan biosynthetic process"/>
    <property type="evidence" value="ECO:0007669"/>
    <property type="project" value="UniProtKB-UniPathway"/>
</dbReference>
<dbReference type="NCBIfam" id="TIGR00566">
    <property type="entry name" value="trpG_papA"/>
    <property type="match status" value="1"/>
</dbReference>
<dbReference type="MEROPS" id="C26.959"/>
<dbReference type="InterPro" id="IPR013785">
    <property type="entry name" value="Aldolase_TIM"/>
</dbReference>
<dbReference type="InterPro" id="IPR001468">
    <property type="entry name" value="Indole-3-GlycerolPSynthase_CS"/>
</dbReference>
<evidence type="ECO:0000256" key="3">
    <source>
        <dbReference type="ARBA" id="ARBA00004873"/>
    </source>
</evidence>
<keyword evidence="11" id="KW-0057">Aromatic amino acid biosynthesis</keyword>
<dbReference type="PRINTS" id="PR00096">
    <property type="entry name" value="GATASE"/>
</dbReference>
<keyword evidence="13" id="KW-0511">Multifunctional enzyme</keyword>
<dbReference type="OrthoDB" id="524799at2759"/>
<dbReference type="PROSITE" id="PS00614">
    <property type="entry name" value="IGPS"/>
    <property type="match status" value="1"/>
</dbReference>
<dbReference type="InterPro" id="IPR029062">
    <property type="entry name" value="Class_I_gatase-like"/>
</dbReference>
<evidence type="ECO:0000259" key="15">
    <source>
        <dbReference type="Pfam" id="PF00117"/>
    </source>
</evidence>
<dbReference type="InterPro" id="IPR050472">
    <property type="entry name" value="Anth_synth/Amidotransfase"/>
</dbReference>
<dbReference type="PANTHER" id="PTHR43418:SF4">
    <property type="entry name" value="MULTIFUNCTIONAL TRYPTOPHAN BIOSYNTHESIS PROTEIN"/>
    <property type="match status" value="1"/>
</dbReference>
<dbReference type="EC" id="4.1.1.48" evidence="6"/>
<dbReference type="PRINTS" id="PR00099">
    <property type="entry name" value="CPSGATASE"/>
</dbReference>
<evidence type="ECO:0000256" key="6">
    <source>
        <dbReference type="ARBA" id="ARBA00012362"/>
    </source>
</evidence>
<name>A3LYT4_PICST</name>
<evidence type="ECO:0000256" key="14">
    <source>
        <dbReference type="ARBA" id="ARBA00047683"/>
    </source>
</evidence>
<dbReference type="eggNOG" id="KOG4201">
    <property type="taxonomic scope" value="Eukaryota"/>
</dbReference>
<dbReference type="InterPro" id="IPR011060">
    <property type="entry name" value="RibuloseP-bd_barrel"/>
</dbReference>
<dbReference type="GO" id="GO:0004425">
    <property type="term" value="F:indole-3-glycerol-phosphate synthase activity"/>
    <property type="evidence" value="ECO:0007669"/>
    <property type="project" value="UniProtKB-EC"/>
</dbReference>
<evidence type="ECO:0000256" key="5">
    <source>
        <dbReference type="ARBA" id="ARBA00012266"/>
    </source>
</evidence>
<dbReference type="CDD" id="cd01743">
    <property type="entry name" value="GATase1_Anthranilate_Synthase"/>
    <property type="match status" value="1"/>
</dbReference>
<dbReference type="PRINTS" id="PR00097">
    <property type="entry name" value="ANTSNTHASEII"/>
</dbReference>
<proteinExistence type="predicted"/>
<evidence type="ECO:0000256" key="11">
    <source>
        <dbReference type="ARBA" id="ARBA00023141"/>
    </source>
</evidence>
<dbReference type="InParanoid" id="A3LYT4"/>
<comment type="subunit">
    <text evidence="4">Tetramer of two components I and two components II.</text>
</comment>
<dbReference type="AlphaFoldDB" id="A3LYT4"/>
<evidence type="ECO:0000256" key="9">
    <source>
        <dbReference type="ARBA" id="ARBA00022822"/>
    </source>
</evidence>
<dbReference type="EMBL" id="CP000501">
    <property type="protein sequence ID" value="ABN68225.1"/>
    <property type="molecule type" value="Genomic_DNA"/>
</dbReference>
<evidence type="ECO:0000256" key="13">
    <source>
        <dbReference type="ARBA" id="ARBA00023268"/>
    </source>
</evidence>
<comment type="catalytic activity">
    <reaction evidence="14">
        <text>chorismate + L-glutamine = anthranilate + pyruvate + L-glutamate + H(+)</text>
        <dbReference type="Rhea" id="RHEA:21732"/>
        <dbReference type="ChEBI" id="CHEBI:15361"/>
        <dbReference type="ChEBI" id="CHEBI:15378"/>
        <dbReference type="ChEBI" id="CHEBI:16567"/>
        <dbReference type="ChEBI" id="CHEBI:29748"/>
        <dbReference type="ChEBI" id="CHEBI:29985"/>
        <dbReference type="ChEBI" id="CHEBI:58359"/>
        <dbReference type="EC" id="4.1.3.27"/>
    </reaction>
</comment>
<keyword evidence="8" id="KW-0028">Amino-acid biosynthesis</keyword>
<sequence>MTKELPKRHVLIIDNYDSFTWNLYQYLYQSPLCGKVDVFRNDKIDISTIENQVKPDIILISPGPGHPTSDSGISRDVIKHFMGKLPIFGICMGQQCMIDAFGGEVTYAGEIVHGKTTTIKHDGRGMFDTVPQSVAVTRYHSLAGTQQTLPDCLEVTALTETTPEIIMGVRHKIYTIEGVQFHPESILTESGQIMINNLLSVTGGTWDENKANGSGFSKKENILSKIYKQRQIDYKRIESLPGKSLEQLEISLALNIAPPITDFYQRLKYTQDVLKQTIILSEFKRASPSKGDINIDAHPGKQALTYATNGCSTISVLTEPKWFKGSLDDLSLIRKVIDIPTTEGYKRPAVLRKEFIFSKYQILEARLAGADTVLLIVKMLNDIKLLQQLYEYSLSLGMIPLVEVQNKQELDQAVKLTYNDDTKEPLVIGVNNRNLATFDVDLNTTSSLVESSKKSQRRGDVLVLALSGITSVEDVKNYKYNDGVDGFLIGESLMRAEERGEAGKFLNDLCNC</sequence>
<accession>A3LYT4</accession>
<protein>
    <recommendedName>
        <fullName evidence="7">Multifunctional tryptophan biosynthesis protein</fullName>
        <ecNumber evidence="6">4.1.1.48</ecNumber>
        <ecNumber evidence="5">4.1.3.27</ecNumber>
    </recommendedName>
</protein>
<evidence type="ECO:0000256" key="8">
    <source>
        <dbReference type="ARBA" id="ARBA00022605"/>
    </source>
</evidence>
<dbReference type="KEGG" id="pic:PICST_91065"/>
<evidence type="ECO:0000256" key="7">
    <source>
        <dbReference type="ARBA" id="ARBA00018819"/>
    </source>
</evidence>
<dbReference type="STRING" id="322104.A3LYT4"/>
<evidence type="ECO:0000313" key="18">
    <source>
        <dbReference type="Proteomes" id="UP000002258"/>
    </source>
</evidence>
<evidence type="ECO:0000256" key="1">
    <source>
        <dbReference type="ARBA" id="ARBA00001633"/>
    </source>
</evidence>
<dbReference type="Gene3D" id="3.20.20.70">
    <property type="entry name" value="Aldolase class I"/>
    <property type="match status" value="1"/>
</dbReference>
<dbReference type="Pfam" id="PF00117">
    <property type="entry name" value="GATase"/>
    <property type="match status" value="1"/>
</dbReference>
<comment type="catalytic activity">
    <reaction evidence="1">
        <text>1-(2-carboxyphenylamino)-1-deoxy-D-ribulose 5-phosphate + H(+) = (1S,2R)-1-C-(indol-3-yl)glycerol 3-phosphate + CO2 + H2O</text>
        <dbReference type="Rhea" id="RHEA:23476"/>
        <dbReference type="ChEBI" id="CHEBI:15377"/>
        <dbReference type="ChEBI" id="CHEBI:15378"/>
        <dbReference type="ChEBI" id="CHEBI:16526"/>
        <dbReference type="ChEBI" id="CHEBI:58613"/>
        <dbReference type="ChEBI" id="CHEBI:58866"/>
        <dbReference type="EC" id="4.1.1.48"/>
    </reaction>
</comment>
<dbReference type="SUPFAM" id="SSF51366">
    <property type="entry name" value="Ribulose-phoshate binding barrel"/>
    <property type="match status" value="1"/>
</dbReference>
<dbReference type="GO" id="GO:0004640">
    <property type="term" value="F:phosphoribosylanthranilate isomerase activity"/>
    <property type="evidence" value="ECO:0007669"/>
    <property type="project" value="EnsemblFungi"/>
</dbReference>
<dbReference type="InterPro" id="IPR017926">
    <property type="entry name" value="GATASE"/>
</dbReference>
<dbReference type="FunFam" id="3.40.50.880:FF:000031">
    <property type="entry name" value="Multifunctional tryptophan biosynthesis protein"/>
    <property type="match status" value="1"/>
</dbReference>
<dbReference type="HOGENOM" id="CLU_039523_0_0_1"/>
<dbReference type="GO" id="GO:0005829">
    <property type="term" value="C:cytosol"/>
    <property type="evidence" value="ECO:0007669"/>
    <property type="project" value="TreeGrafter"/>
</dbReference>
<keyword evidence="10" id="KW-0315">Glutamine amidotransferase</keyword>
<dbReference type="UniPathway" id="UPA00035">
    <property type="reaction ID" value="UER00040"/>
</dbReference>
<organism evidence="17 18">
    <name type="scientific">Scheffersomyces stipitis (strain ATCC 58785 / CBS 6054 / NBRC 10063 / NRRL Y-11545)</name>
    <name type="common">Yeast</name>
    <name type="synonym">Pichia stipitis</name>
    <dbReference type="NCBI Taxonomy" id="322104"/>
    <lineage>
        <taxon>Eukaryota</taxon>
        <taxon>Fungi</taxon>
        <taxon>Dikarya</taxon>
        <taxon>Ascomycota</taxon>
        <taxon>Saccharomycotina</taxon>
        <taxon>Pichiomycetes</taxon>
        <taxon>Debaryomycetaceae</taxon>
        <taxon>Scheffersomyces</taxon>
    </lineage>
</organism>
<dbReference type="PANTHER" id="PTHR43418">
    <property type="entry name" value="MULTIFUNCTIONAL TRYPTOPHAN BIOSYNTHESIS PROTEIN-RELATED"/>
    <property type="match status" value="1"/>
</dbReference>
<keyword evidence="12" id="KW-0456">Lyase</keyword>
<dbReference type="Pfam" id="PF00218">
    <property type="entry name" value="IGPS"/>
    <property type="match status" value="1"/>
</dbReference>
<dbReference type="EC" id="4.1.3.27" evidence="5"/>
<evidence type="ECO:0000256" key="10">
    <source>
        <dbReference type="ARBA" id="ARBA00022962"/>
    </source>
</evidence>
<gene>
    <name evidence="17" type="primary">TRP6</name>
    <name evidence="17" type="ORF">PICST_91065</name>
</gene>
<evidence type="ECO:0000313" key="17">
    <source>
        <dbReference type="EMBL" id="ABN68225.1"/>
    </source>
</evidence>
<dbReference type="Proteomes" id="UP000002258">
    <property type="component" value="Chromosome 7"/>
</dbReference>
<evidence type="ECO:0000256" key="2">
    <source>
        <dbReference type="ARBA" id="ARBA00004696"/>
    </source>
</evidence>
<dbReference type="GeneID" id="4840460"/>
<evidence type="ECO:0000256" key="4">
    <source>
        <dbReference type="ARBA" id="ARBA00011743"/>
    </source>
</evidence>
<dbReference type="eggNOG" id="KOG0026">
    <property type="taxonomic scope" value="Eukaryota"/>
</dbReference>
<evidence type="ECO:0000256" key="12">
    <source>
        <dbReference type="ARBA" id="ARBA00023239"/>
    </source>
</evidence>